<evidence type="ECO:0000313" key="1">
    <source>
        <dbReference type="EMBL" id="MDM8270585.1"/>
    </source>
</evidence>
<evidence type="ECO:0000313" key="2">
    <source>
        <dbReference type="Proteomes" id="UP001529256"/>
    </source>
</evidence>
<keyword evidence="2" id="KW-1185">Reference proteome</keyword>
<accession>A0ABT7V1U2</accession>
<reference evidence="1" key="1">
    <citation type="submission" date="2023-06" db="EMBL/GenBank/DDBJ databases">
        <title>Identification and characterization of horizontal gene transfer across gut microbiota members of farm animals based on homology search.</title>
        <authorList>
            <person name="Schwarzerova J."/>
            <person name="Nykrynova M."/>
            <person name="Jureckova K."/>
            <person name="Cejkova D."/>
            <person name="Rychlik I."/>
        </authorList>
    </citation>
    <scope>NUCLEOTIDE SEQUENCE</scope>
    <source>
        <strain evidence="1">153_Feed</strain>
    </source>
</reference>
<proteinExistence type="predicted"/>
<dbReference type="RefSeq" id="WP_289510681.1">
    <property type="nucleotide sequence ID" value="NZ_JAUDEA010000002.1"/>
</dbReference>
<organism evidence="1 2">
    <name type="scientific">Thermophilibacter provencensis</name>
    <dbReference type="NCBI Taxonomy" id="1852386"/>
    <lineage>
        <taxon>Bacteria</taxon>
        <taxon>Bacillati</taxon>
        <taxon>Actinomycetota</taxon>
        <taxon>Coriobacteriia</taxon>
        <taxon>Coriobacteriales</taxon>
        <taxon>Atopobiaceae</taxon>
        <taxon>Thermophilibacter</taxon>
    </lineage>
</organism>
<sequence>MPDFEDFVASLVDDADRDEGALALLRAYHSWLVTELRRSALQASVCALGAVAEQWSMEEGTL</sequence>
<name>A0ABT7V1U2_9ACTN</name>
<dbReference type="Proteomes" id="UP001529256">
    <property type="component" value="Unassembled WGS sequence"/>
</dbReference>
<protein>
    <submittedName>
        <fullName evidence="1">Uncharacterized protein</fullName>
    </submittedName>
</protein>
<gene>
    <name evidence="1" type="ORF">QUW25_02635</name>
</gene>
<comment type="caution">
    <text evidence="1">The sequence shown here is derived from an EMBL/GenBank/DDBJ whole genome shotgun (WGS) entry which is preliminary data.</text>
</comment>
<dbReference type="EMBL" id="JAUDEA010000002">
    <property type="protein sequence ID" value="MDM8270585.1"/>
    <property type="molecule type" value="Genomic_DNA"/>
</dbReference>
<reference evidence="1" key="2">
    <citation type="submission" date="2023-06" db="EMBL/GenBank/DDBJ databases">
        <authorList>
            <person name="Zeman M."/>
            <person name="Kubasova T."/>
            <person name="Jahodarova E."/>
            <person name="Nykrynova M."/>
            <person name="Rychlik I."/>
        </authorList>
    </citation>
    <scope>NUCLEOTIDE SEQUENCE</scope>
    <source>
        <strain evidence="1">153_Feed</strain>
    </source>
</reference>